<gene>
    <name evidence="1" type="ORF">MERR_LOCUS9581</name>
</gene>
<dbReference type="AlphaFoldDB" id="A0A6D2HZ05"/>
<reference evidence="1" key="1">
    <citation type="submission" date="2020-01" db="EMBL/GenBank/DDBJ databases">
        <authorList>
            <person name="Mishra B."/>
        </authorList>
    </citation>
    <scope>NUCLEOTIDE SEQUENCE [LARGE SCALE GENOMIC DNA]</scope>
</reference>
<organism evidence="1 2">
    <name type="scientific">Microthlaspi erraticum</name>
    <dbReference type="NCBI Taxonomy" id="1685480"/>
    <lineage>
        <taxon>Eukaryota</taxon>
        <taxon>Viridiplantae</taxon>
        <taxon>Streptophyta</taxon>
        <taxon>Embryophyta</taxon>
        <taxon>Tracheophyta</taxon>
        <taxon>Spermatophyta</taxon>
        <taxon>Magnoliopsida</taxon>
        <taxon>eudicotyledons</taxon>
        <taxon>Gunneridae</taxon>
        <taxon>Pentapetalae</taxon>
        <taxon>rosids</taxon>
        <taxon>malvids</taxon>
        <taxon>Brassicales</taxon>
        <taxon>Brassicaceae</taxon>
        <taxon>Coluteocarpeae</taxon>
        <taxon>Microthlaspi</taxon>
    </lineage>
</organism>
<dbReference type="EMBL" id="CACVBM020000677">
    <property type="protein sequence ID" value="CAA7022346.1"/>
    <property type="molecule type" value="Genomic_DNA"/>
</dbReference>
<dbReference type="Proteomes" id="UP000467841">
    <property type="component" value="Unassembled WGS sequence"/>
</dbReference>
<proteinExistence type="predicted"/>
<evidence type="ECO:0000313" key="2">
    <source>
        <dbReference type="Proteomes" id="UP000467841"/>
    </source>
</evidence>
<sequence length="152" mass="17085">MTCPPRISDVALVSANLLGHNGFNYKLPFSLQDHSRSDWRQCYLSPKAPDTWAKAGKTERKELDRSLTVRSTLGAYNQLDRPVQDEPSRSIRILLYRSIDPPSQHKLDRSHAFHASFDLSRPICVTSIDLTVRSTPVLSSQTGLNRTRPGAI</sequence>
<keyword evidence="2" id="KW-1185">Reference proteome</keyword>
<accession>A0A6D2HZ05</accession>
<comment type="caution">
    <text evidence="1">The sequence shown here is derived from an EMBL/GenBank/DDBJ whole genome shotgun (WGS) entry which is preliminary data.</text>
</comment>
<evidence type="ECO:0000313" key="1">
    <source>
        <dbReference type="EMBL" id="CAA7022346.1"/>
    </source>
</evidence>
<name>A0A6D2HZ05_9BRAS</name>
<protein>
    <submittedName>
        <fullName evidence="1">Uncharacterized protein</fullName>
    </submittedName>
</protein>